<reference evidence="6" key="3">
    <citation type="submission" date="2024-03" db="EMBL/GenBank/DDBJ databases">
        <title>The Genome Sequence of Enterococcus sp. DIV0242b.</title>
        <authorList>
            <consortium name="The Broad Institute Genomics Platform"/>
            <consortium name="The Broad Institute Microbial Omics Core"/>
            <consortium name="The Broad Institute Genomic Center for Infectious Diseases"/>
            <person name="Earl A."/>
            <person name="Manson A."/>
            <person name="Gilmore M."/>
            <person name="Schwartman J."/>
            <person name="Shea T."/>
            <person name="Abouelleil A."/>
            <person name="Cao P."/>
            <person name="Chapman S."/>
            <person name="Cusick C."/>
            <person name="Young S."/>
            <person name="Neafsey D."/>
            <person name="Nusbaum C."/>
            <person name="Birren B."/>
        </authorList>
    </citation>
    <scope>NUCLEOTIDE SEQUENCE</scope>
    <source>
        <strain evidence="6">9E7_DIV0242</strain>
    </source>
</reference>
<accession>A0A242JXW4</accession>
<dbReference type="RefSeq" id="WP_212647231.1">
    <property type="nucleotide sequence ID" value="NZ_CP147247.1"/>
</dbReference>
<evidence type="ECO:0000256" key="3">
    <source>
        <dbReference type="ARBA" id="ARBA00022729"/>
    </source>
</evidence>
<feature type="chain" id="PRO_5039230921" evidence="4">
    <location>
        <begin position="21"/>
        <end position="405"/>
    </location>
</feature>
<dbReference type="GO" id="GO:0015768">
    <property type="term" value="P:maltose transport"/>
    <property type="evidence" value="ECO:0007669"/>
    <property type="project" value="TreeGrafter"/>
</dbReference>
<evidence type="ECO:0000313" key="5">
    <source>
        <dbReference type="EMBL" id="OTP09771.1"/>
    </source>
</evidence>
<dbReference type="EMBL" id="CP147247">
    <property type="protein sequence ID" value="WYJ91770.1"/>
    <property type="molecule type" value="Genomic_DNA"/>
</dbReference>
<keyword evidence="2" id="KW-0813">Transport</keyword>
<reference evidence="6" key="2">
    <citation type="submission" date="2017-05" db="EMBL/GenBank/DDBJ databases">
        <authorList>
            <consortium name="The Broad Institute Genomics Platform"/>
            <consortium name="The Broad Institute Genomic Center for Infectious Diseases"/>
            <person name="Earl A."/>
            <person name="Manson A."/>
            <person name="Schwartman J."/>
            <person name="Gilmore M."/>
            <person name="Abouelleil A."/>
            <person name="Cao P."/>
            <person name="Chapman S."/>
            <person name="Cusick C."/>
            <person name="Shea T."/>
            <person name="Young S."/>
            <person name="Neafsey D."/>
            <person name="Nusbaum C."/>
            <person name="Birren B."/>
        </authorList>
    </citation>
    <scope>NUCLEOTIDE SEQUENCE</scope>
    <source>
        <strain evidence="6">9E7_DIV0242</strain>
    </source>
</reference>
<dbReference type="Pfam" id="PF13416">
    <property type="entry name" value="SBP_bac_8"/>
    <property type="match status" value="1"/>
</dbReference>
<gene>
    <name evidence="6" type="ORF">A5888_003538</name>
    <name evidence="5" type="ORF">A5888_003967</name>
</gene>
<dbReference type="PANTHER" id="PTHR30061">
    <property type="entry name" value="MALTOSE-BINDING PERIPLASMIC PROTEIN"/>
    <property type="match status" value="1"/>
</dbReference>
<organism evidence="5">
    <name type="scientific">Candidatus Enterococcus clewellii</name>
    <dbReference type="NCBI Taxonomy" id="1834193"/>
    <lineage>
        <taxon>Bacteria</taxon>
        <taxon>Bacillati</taxon>
        <taxon>Bacillota</taxon>
        <taxon>Bacilli</taxon>
        <taxon>Lactobacillales</taxon>
        <taxon>Enterococcaceae</taxon>
        <taxon>Enterococcus</taxon>
    </lineage>
</organism>
<comment type="similarity">
    <text evidence="1">Belongs to the bacterial solute-binding protein 1 family.</text>
</comment>
<dbReference type="GO" id="GO:0042956">
    <property type="term" value="P:maltodextrin transmembrane transport"/>
    <property type="evidence" value="ECO:0007669"/>
    <property type="project" value="TreeGrafter"/>
</dbReference>
<dbReference type="PROSITE" id="PS51257">
    <property type="entry name" value="PROKAR_LIPOPROTEIN"/>
    <property type="match status" value="1"/>
</dbReference>
<proteinExistence type="inferred from homology"/>
<protein>
    <submittedName>
        <fullName evidence="6">Arabinogalactan oligomer/maltooligosaccharide transport system substrate-binding protein</fullName>
    </submittedName>
</protein>
<evidence type="ECO:0000313" key="6">
    <source>
        <dbReference type="EMBL" id="WYJ91770.1"/>
    </source>
</evidence>
<dbReference type="GO" id="GO:1901982">
    <property type="term" value="F:maltose binding"/>
    <property type="evidence" value="ECO:0007669"/>
    <property type="project" value="TreeGrafter"/>
</dbReference>
<name>A0A242JXW4_9ENTE</name>
<dbReference type="PANTHER" id="PTHR30061:SF50">
    <property type="entry name" value="MALTOSE_MALTODEXTRIN-BINDING PERIPLASMIC PROTEIN"/>
    <property type="match status" value="1"/>
</dbReference>
<evidence type="ECO:0000256" key="1">
    <source>
        <dbReference type="ARBA" id="ARBA00008520"/>
    </source>
</evidence>
<dbReference type="AlphaFoldDB" id="A0A242JXW4"/>
<dbReference type="Proteomes" id="UP000195141">
    <property type="component" value="Chromosome"/>
</dbReference>
<keyword evidence="3 4" id="KW-0732">Signal</keyword>
<feature type="signal peptide" evidence="4">
    <location>
        <begin position="1"/>
        <end position="20"/>
    </location>
</feature>
<dbReference type="InterPro" id="IPR006059">
    <property type="entry name" value="SBP"/>
</dbReference>
<dbReference type="Gene3D" id="3.40.190.10">
    <property type="entry name" value="Periplasmic binding protein-like II"/>
    <property type="match status" value="2"/>
</dbReference>
<sequence>MKKKAVVGLVSLVVAGLLVGCGNSKDESTSTSENKQPLKMWVGLNQAETYRQLAKEFEEKHDVEVEVIEIEEPRDALLKDGEAAADVIRLPHDQLGLLVESGAIYENEKYKDEVTENNIAMAVEAASYQEKLYGFPASAESMFLYYDKRVYEEEDLKTLDNLIKKGKVGLNISENGADYRLTPWFIANGAYLYGENGTEVNGSTLNNEQGLNVLKWVGQAKTMENLVAVNTDEISALQEGKISALFSGVWNTQNIKDVLGENMGTAIYPAADFGNGDISLKAFSGVPLFVVNAATKNPGKAMDLAKFVTEEEAQLQVFKGIATVPSNKNARESQAVQDDPIAKTVVEMTTEEHSVLMPKLPEMKNFWTNMNALLVDTYEGKVSENEMQTKLDKLVKDISQPVDEE</sequence>
<dbReference type="EMBL" id="NGMM01000009">
    <property type="protein sequence ID" value="OTP09771.1"/>
    <property type="molecule type" value="Genomic_DNA"/>
</dbReference>
<dbReference type="SUPFAM" id="SSF53850">
    <property type="entry name" value="Periplasmic binding protein-like II"/>
    <property type="match status" value="1"/>
</dbReference>
<evidence type="ECO:0000256" key="2">
    <source>
        <dbReference type="ARBA" id="ARBA00022448"/>
    </source>
</evidence>
<keyword evidence="7" id="KW-1185">Reference proteome</keyword>
<dbReference type="GO" id="GO:0055052">
    <property type="term" value="C:ATP-binding cassette (ABC) transporter complex, substrate-binding subunit-containing"/>
    <property type="evidence" value="ECO:0007669"/>
    <property type="project" value="TreeGrafter"/>
</dbReference>
<evidence type="ECO:0000256" key="4">
    <source>
        <dbReference type="SAM" id="SignalP"/>
    </source>
</evidence>
<reference evidence="5" key="1">
    <citation type="submission" date="2017-05" db="EMBL/GenBank/DDBJ databases">
        <title>The Genome Sequence of Enterococcus sp. 9E7_DIV0242.</title>
        <authorList>
            <consortium name="The Broad Institute Genomics Platform"/>
            <consortium name="The Broad Institute Genomic Center for Infectious Diseases"/>
            <person name="Earl A."/>
            <person name="Manson A."/>
            <person name="Schwartman J."/>
            <person name="Gilmore M."/>
            <person name="Abouelleil A."/>
            <person name="Cao P."/>
            <person name="Chapman S."/>
            <person name="Cusick C."/>
            <person name="Shea T."/>
            <person name="Young S."/>
            <person name="Neafsey D."/>
            <person name="Nusbaum C."/>
            <person name="Birren B."/>
        </authorList>
    </citation>
    <scope>NUCLEOTIDE SEQUENCE [LARGE SCALE GENOMIC DNA]</scope>
    <source>
        <strain evidence="5">9E7_DIV0242</strain>
    </source>
</reference>
<evidence type="ECO:0000313" key="7">
    <source>
        <dbReference type="Proteomes" id="UP000195141"/>
    </source>
</evidence>